<dbReference type="OrthoDB" id="2281895at2759"/>
<dbReference type="Proteomes" id="UP000053257">
    <property type="component" value="Unassembled WGS sequence"/>
</dbReference>
<evidence type="ECO:0000313" key="3">
    <source>
        <dbReference type="Proteomes" id="UP000053257"/>
    </source>
</evidence>
<organism evidence="2 3">
    <name type="scientific">Phlebiopsis gigantea (strain 11061_1 CR5-6)</name>
    <name type="common">White-rot fungus</name>
    <name type="synonym">Peniophora gigantea</name>
    <dbReference type="NCBI Taxonomy" id="745531"/>
    <lineage>
        <taxon>Eukaryota</taxon>
        <taxon>Fungi</taxon>
        <taxon>Dikarya</taxon>
        <taxon>Basidiomycota</taxon>
        <taxon>Agaricomycotina</taxon>
        <taxon>Agaricomycetes</taxon>
        <taxon>Polyporales</taxon>
        <taxon>Phanerochaetaceae</taxon>
        <taxon>Phlebiopsis</taxon>
    </lineage>
</organism>
<dbReference type="AlphaFoldDB" id="A0A0C3SE82"/>
<sequence length="254" mass="27720">MILSRGVLIHNTGLGRDVFRGRAAQHRAYSTTQQPRTGIAASIAELPGVPKLAEHLNHVFAPLQFPPELAARILTHQSHKHSALTSNTRLSFIGRRVLQSYLLLFLDHSSGYTHDYEHVMERALNTYVLGEHVGPQWQLGKVMKWAPATSNPSLANDPTSVVHLGKEATRSIGLYKVEGIAVEALVGGVFHQFGGQIAHKLFHTRLLPHLLLPGKSEGLPEALHADVLKICKQMGGPQSDLSSPGWSSKDPGQS</sequence>
<dbReference type="GO" id="GO:0004525">
    <property type="term" value="F:ribonuclease III activity"/>
    <property type="evidence" value="ECO:0007669"/>
    <property type="project" value="InterPro"/>
</dbReference>
<dbReference type="GO" id="GO:0006396">
    <property type="term" value="P:RNA processing"/>
    <property type="evidence" value="ECO:0007669"/>
    <property type="project" value="InterPro"/>
</dbReference>
<dbReference type="SUPFAM" id="SSF69065">
    <property type="entry name" value="RNase III domain-like"/>
    <property type="match status" value="1"/>
</dbReference>
<keyword evidence="3" id="KW-1185">Reference proteome</keyword>
<dbReference type="GO" id="GO:0032543">
    <property type="term" value="P:mitochondrial translation"/>
    <property type="evidence" value="ECO:0007669"/>
    <property type="project" value="InterPro"/>
</dbReference>
<dbReference type="InterPro" id="IPR036389">
    <property type="entry name" value="RNase_III_sf"/>
</dbReference>
<proteinExistence type="predicted"/>
<dbReference type="GO" id="GO:0003735">
    <property type="term" value="F:structural constituent of ribosome"/>
    <property type="evidence" value="ECO:0007669"/>
    <property type="project" value="InterPro"/>
</dbReference>
<evidence type="ECO:0000313" key="2">
    <source>
        <dbReference type="EMBL" id="KIP12507.1"/>
    </source>
</evidence>
<dbReference type="InterPro" id="IPR040030">
    <property type="entry name" value="Ribosomal_mL57"/>
</dbReference>
<dbReference type="EMBL" id="KN840439">
    <property type="protein sequence ID" value="KIP12507.1"/>
    <property type="molecule type" value="Genomic_DNA"/>
</dbReference>
<gene>
    <name evidence="2" type="ORF">PHLGIDRAFT_97878</name>
</gene>
<protein>
    <recommendedName>
        <fullName evidence="1">RNase III domain-containing protein</fullName>
    </recommendedName>
</protein>
<dbReference type="GO" id="GO:0005762">
    <property type="term" value="C:mitochondrial large ribosomal subunit"/>
    <property type="evidence" value="ECO:0007669"/>
    <property type="project" value="InterPro"/>
</dbReference>
<dbReference type="Gene3D" id="1.10.1520.10">
    <property type="entry name" value="Ribonuclease III domain"/>
    <property type="match status" value="1"/>
</dbReference>
<name>A0A0C3SE82_PHLG1</name>
<dbReference type="STRING" id="745531.A0A0C3SE82"/>
<dbReference type="Pfam" id="PF14622">
    <property type="entry name" value="Ribonucleas_3_3"/>
    <property type="match status" value="1"/>
</dbReference>
<dbReference type="HOGENOM" id="CLU_073894_1_0_1"/>
<evidence type="ECO:0000259" key="1">
    <source>
        <dbReference type="Pfam" id="PF14622"/>
    </source>
</evidence>
<accession>A0A0C3SE82</accession>
<feature type="domain" description="RNase III" evidence="1">
    <location>
        <begin position="67"/>
        <end position="209"/>
    </location>
</feature>
<reference evidence="2 3" key="1">
    <citation type="journal article" date="2014" name="PLoS Genet.">
        <title>Analysis of the Phlebiopsis gigantea genome, transcriptome and secretome provides insight into its pioneer colonization strategies of wood.</title>
        <authorList>
            <person name="Hori C."/>
            <person name="Ishida T."/>
            <person name="Igarashi K."/>
            <person name="Samejima M."/>
            <person name="Suzuki H."/>
            <person name="Master E."/>
            <person name="Ferreira P."/>
            <person name="Ruiz-Duenas F.J."/>
            <person name="Held B."/>
            <person name="Canessa P."/>
            <person name="Larrondo L.F."/>
            <person name="Schmoll M."/>
            <person name="Druzhinina I.S."/>
            <person name="Kubicek C.P."/>
            <person name="Gaskell J.A."/>
            <person name="Kersten P."/>
            <person name="St John F."/>
            <person name="Glasner J."/>
            <person name="Sabat G."/>
            <person name="Splinter BonDurant S."/>
            <person name="Syed K."/>
            <person name="Yadav J."/>
            <person name="Mgbeahuruike A.C."/>
            <person name="Kovalchuk A."/>
            <person name="Asiegbu F.O."/>
            <person name="Lackner G."/>
            <person name="Hoffmeister D."/>
            <person name="Rencoret J."/>
            <person name="Gutierrez A."/>
            <person name="Sun H."/>
            <person name="Lindquist E."/>
            <person name="Barry K."/>
            <person name="Riley R."/>
            <person name="Grigoriev I.V."/>
            <person name="Henrissat B."/>
            <person name="Kues U."/>
            <person name="Berka R.M."/>
            <person name="Martinez A.T."/>
            <person name="Covert S.F."/>
            <person name="Blanchette R.A."/>
            <person name="Cullen D."/>
        </authorList>
    </citation>
    <scope>NUCLEOTIDE SEQUENCE [LARGE SCALE GENOMIC DNA]</scope>
    <source>
        <strain evidence="2 3">11061_1 CR5-6</strain>
    </source>
</reference>
<dbReference type="InterPro" id="IPR000999">
    <property type="entry name" value="RNase_III_dom"/>
</dbReference>
<dbReference type="PANTHER" id="PTHR28160:SF1">
    <property type="entry name" value="LARGE RIBOSOMAL SUBUNIT PROTEIN ML57"/>
    <property type="match status" value="1"/>
</dbReference>
<dbReference type="PANTHER" id="PTHR28160">
    <property type="entry name" value="54S RIBOSOMAL PROTEIN L15, MITOCHONDRIAL"/>
    <property type="match status" value="1"/>
</dbReference>